<gene>
    <name evidence="7" type="ORF">A5886_001383</name>
</gene>
<proteinExistence type="inferred from homology"/>
<reference evidence="7 8" key="1">
    <citation type="submission" date="2017-05" db="EMBL/GenBank/DDBJ databases">
        <title>The Genome Sequence of Enterococcus sp. 8G7_MSG3316.</title>
        <authorList>
            <consortium name="The Broad Institute Genomics Platform"/>
            <consortium name="The Broad Institute Genomic Center for Infectious Diseases"/>
            <person name="Earl A."/>
            <person name="Manson A."/>
            <person name="Schwartman J."/>
            <person name="Gilmore M."/>
            <person name="Abouelleil A."/>
            <person name="Cao P."/>
            <person name="Chapman S."/>
            <person name="Cusick C."/>
            <person name="Shea T."/>
            <person name="Young S."/>
            <person name="Neafsey D."/>
            <person name="Nusbaum C."/>
            <person name="Birren B."/>
        </authorList>
    </citation>
    <scope>NUCLEOTIDE SEQUENCE [LARGE SCALE GENOMIC DNA]</scope>
    <source>
        <strain evidence="7 8">8G7_MSG3316</strain>
    </source>
</reference>
<dbReference type="PANTHER" id="PTHR23291:SF50">
    <property type="entry name" value="PROTEIN LIFEGUARD 4"/>
    <property type="match status" value="1"/>
</dbReference>
<dbReference type="OrthoDB" id="9793828at2"/>
<dbReference type="EMBL" id="NGKU01000001">
    <property type="protein sequence ID" value="OTN76306.1"/>
    <property type="molecule type" value="Genomic_DNA"/>
</dbReference>
<evidence type="ECO:0000256" key="4">
    <source>
        <dbReference type="ARBA" id="ARBA00022989"/>
    </source>
</evidence>
<dbReference type="PANTHER" id="PTHR23291">
    <property type="entry name" value="BAX INHIBITOR-RELATED"/>
    <property type="match status" value="1"/>
</dbReference>
<dbReference type="Proteomes" id="UP000195043">
    <property type="component" value="Unassembled WGS sequence"/>
</dbReference>
<evidence type="ECO:0000256" key="6">
    <source>
        <dbReference type="RuleBase" id="RU004379"/>
    </source>
</evidence>
<keyword evidence="5 6" id="KW-0472">Membrane</keyword>
<feature type="transmembrane region" description="Helical" evidence="6">
    <location>
        <begin position="165"/>
        <end position="183"/>
    </location>
</feature>
<dbReference type="AlphaFoldDB" id="A0A242A5J1"/>
<accession>A0A242A5J1</accession>
<organism evidence="7 8">
    <name type="scientific">Candidatus Enterococcus testudinis</name>
    <dbReference type="NCBI Taxonomy" id="1834191"/>
    <lineage>
        <taxon>Bacteria</taxon>
        <taxon>Bacillati</taxon>
        <taxon>Bacillota</taxon>
        <taxon>Bacilli</taxon>
        <taxon>Lactobacillales</taxon>
        <taxon>Enterococcaceae</taxon>
        <taxon>Enterococcus</taxon>
    </lineage>
</organism>
<dbReference type="CDD" id="cd10432">
    <property type="entry name" value="BI-1-like_bacterial"/>
    <property type="match status" value="1"/>
</dbReference>
<evidence type="ECO:0008006" key="9">
    <source>
        <dbReference type="Google" id="ProtNLM"/>
    </source>
</evidence>
<protein>
    <recommendedName>
        <fullName evidence="9">Integral membrane protein</fullName>
    </recommendedName>
</protein>
<feature type="transmembrane region" description="Helical" evidence="6">
    <location>
        <begin position="141"/>
        <end position="159"/>
    </location>
</feature>
<evidence type="ECO:0000256" key="1">
    <source>
        <dbReference type="ARBA" id="ARBA00004141"/>
    </source>
</evidence>
<comment type="subcellular location">
    <subcellularLocation>
        <location evidence="1">Membrane</location>
        <topology evidence="1">Multi-pass membrane protein</topology>
    </subcellularLocation>
</comment>
<evidence type="ECO:0000313" key="7">
    <source>
        <dbReference type="EMBL" id="OTN76306.1"/>
    </source>
</evidence>
<comment type="similarity">
    <text evidence="2 6">Belongs to the BI1 family.</text>
</comment>
<feature type="transmembrane region" description="Helical" evidence="6">
    <location>
        <begin position="51"/>
        <end position="72"/>
    </location>
</feature>
<feature type="transmembrane region" description="Helical" evidence="6">
    <location>
        <begin position="21"/>
        <end position="39"/>
    </location>
</feature>
<evidence type="ECO:0000313" key="8">
    <source>
        <dbReference type="Proteomes" id="UP000195043"/>
    </source>
</evidence>
<evidence type="ECO:0000256" key="3">
    <source>
        <dbReference type="ARBA" id="ARBA00022692"/>
    </source>
</evidence>
<feature type="transmembrane region" description="Helical" evidence="6">
    <location>
        <begin position="203"/>
        <end position="226"/>
    </location>
</feature>
<keyword evidence="3 6" id="KW-0812">Transmembrane</keyword>
<dbReference type="Pfam" id="PF01027">
    <property type="entry name" value="Bax1-I"/>
    <property type="match status" value="1"/>
</dbReference>
<keyword evidence="8" id="KW-1185">Reference proteome</keyword>
<sequence>MNNMNNETVQAQGLNRFYSKVYLFFGLGLGISAISAYFFGEVFATQTLQFIQNFPLGFTGLWLVQIVLVLVLGAKAQKNPSLTLAGYLVYSLLNGLTLSVTLMVYDFGSIAGAFISAAVTFGVMSAFGIMTKRDLSVVGRIGYGLLIGIIISTLLNVFILNSQPVDFFLSIVTVFVFMGITAYDNQRIRTTYMATNGGANTGVAVFMALQLYLDFINLFLALLRIFGKNN</sequence>
<evidence type="ECO:0000256" key="5">
    <source>
        <dbReference type="ARBA" id="ARBA00023136"/>
    </source>
</evidence>
<evidence type="ECO:0000256" key="2">
    <source>
        <dbReference type="ARBA" id="ARBA00010350"/>
    </source>
</evidence>
<keyword evidence="4 6" id="KW-1133">Transmembrane helix</keyword>
<dbReference type="GO" id="GO:0005886">
    <property type="term" value="C:plasma membrane"/>
    <property type="evidence" value="ECO:0007669"/>
    <property type="project" value="TreeGrafter"/>
</dbReference>
<dbReference type="InterPro" id="IPR006214">
    <property type="entry name" value="Bax_inhibitor_1-related"/>
</dbReference>
<name>A0A242A5J1_9ENTE</name>
<feature type="transmembrane region" description="Helical" evidence="6">
    <location>
        <begin position="110"/>
        <end position="129"/>
    </location>
</feature>
<dbReference type="STRING" id="1834191.A5886_001383"/>
<dbReference type="RefSeq" id="WP_086274281.1">
    <property type="nucleotide sequence ID" value="NZ_NGKU01000001.1"/>
</dbReference>
<feature type="transmembrane region" description="Helical" evidence="6">
    <location>
        <begin position="84"/>
        <end position="104"/>
    </location>
</feature>
<comment type="caution">
    <text evidence="7">The sequence shown here is derived from an EMBL/GenBank/DDBJ whole genome shotgun (WGS) entry which is preliminary data.</text>
</comment>